<dbReference type="HOGENOM" id="CLU_023789_0_0_11"/>
<dbReference type="InterPro" id="IPR027787">
    <property type="entry name" value="Alpha/beta-hydrolase_catalytic"/>
</dbReference>
<evidence type="ECO:0000259" key="4">
    <source>
        <dbReference type="Pfam" id="PF15420"/>
    </source>
</evidence>
<dbReference type="RefSeq" id="WP_015882470.1">
    <property type="nucleotide sequence ID" value="NC_012669.1"/>
</dbReference>
<dbReference type="Pfam" id="PF15420">
    <property type="entry name" value="Abhydrolase_9_N"/>
    <property type="match status" value="1"/>
</dbReference>
<proteinExistence type="predicted"/>
<dbReference type="eggNOG" id="COG4425">
    <property type="taxonomic scope" value="Bacteria"/>
</dbReference>
<feature type="transmembrane region" description="Helical" evidence="2">
    <location>
        <begin position="44"/>
        <end position="67"/>
    </location>
</feature>
<organism evidence="5 6">
    <name type="scientific">Beutenbergia cavernae (strain ATCC BAA-8 / DSM 12333 / CCUG 43141 / JCM 11478 / NBRC 16432 / NCIMB 13614 / HKI 0122)</name>
    <dbReference type="NCBI Taxonomy" id="471853"/>
    <lineage>
        <taxon>Bacteria</taxon>
        <taxon>Bacillati</taxon>
        <taxon>Actinomycetota</taxon>
        <taxon>Actinomycetes</taxon>
        <taxon>Micrococcales</taxon>
        <taxon>Beutenbergiaceae</taxon>
        <taxon>Beutenbergia</taxon>
    </lineage>
</organism>
<keyword evidence="2" id="KW-0472">Membrane</keyword>
<evidence type="ECO:0000256" key="2">
    <source>
        <dbReference type="SAM" id="Phobius"/>
    </source>
</evidence>
<dbReference type="Pfam" id="PF10081">
    <property type="entry name" value="Abhydrolase_9"/>
    <property type="match status" value="1"/>
</dbReference>
<keyword evidence="2" id="KW-0812">Transmembrane</keyword>
<feature type="region of interest" description="Disordered" evidence="1">
    <location>
        <begin position="202"/>
        <end position="225"/>
    </location>
</feature>
<sequence length="567" mass="59865">MPALSAVARALTRLGRSFSLPGLAGALLAFVASTAPSLVPRGAVYQTVISGACAVLGYAAGVALWWLLTALRLPWRPGAAARRRARWSIAVAAVVLVPAGLVIGAGAQRELARLWGLDATPSPQYVLVVVGGAVLALLLLGIARGVRGTARALGRLLGRWLPHGVAAWVGAAVAVVVLVGLVSGVVQPLLLAPIEASFRTRDTTTRAGVEQPEEPERSGSPSSLEEWDTLGYEGRIFVAGGPGADGIAEYTGGDALEPIRVYAGVAGSATASDAPTDRLADAAARVVAELDRTDAWSREALALVTTTGTGWVDPAAVTALELLHAGDTAVAALQYSTNPSWVTLVADRAVPELAGQALLDAVTTRWAELPEDERPRLLLFGESLGAFGSQGPFRTLDDVADRVDGAVWVGTPRFTPLWTRLTGSRDAGSPEIHPVLDDGAFVRWATRNDGDQGLTSLGEDWGDPRVVYVQHPSDGVVWWDFDAVWRRPDWLAEPPGQDVLPGLVWIPGITFLQLTGDMFLAGSPDVPMEFGHRYREAYADAWAAVAPPDGWTDADTTRLREHLAGDS</sequence>
<keyword evidence="2" id="KW-1133">Transmembrane helix</keyword>
<name>C5C5N9_BEUC1</name>
<keyword evidence="6" id="KW-1185">Reference proteome</keyword>
<feature type="transmembrane region" description="Helical" evidence="2">
    <location>
        <begin position="87"/>
        <end position="105"/>
    </location>
</feature>
<feature type="domain" description="Alpha/beta-hydrolase catalytic" evidence="3">
    <location>
        <begin position="259"/>
        <end position="559"/>
    </location>
</feature>
<evidence type="ECO:0000313" key="6">
    <source>
        <dbReference type="Proteomes" id="UP000007962"/>
    </source>
</evidence>
<evidence type="ECO:0000256" key="1">
    <source>
        <dbReference type="SAM" id="MobiDB-lite"/>
    </source>
</evidence>
<dbReference type="STRING" id="471853.Bcav_1975"/>
<dbReference type="EMBL" id="CP001618">
    <property type="protein sequence ID" value="ACQ80230.1"/>
    <property type="molecule type" value="Genomic_DNA"/>
</dbReference>
<feature type="transmembrane region" description="Helical" evidence="2">
    <location>
        <begin position="164"/>
        <end position="186"/>
    </location>
</feature>
<gene>
    <name evidence="5" type="ordered locus">Bcav_1975</name>
</gene>
<protein>
    <submittedName>
        <fullName evidence="5">Conserved membrane-spanning protein</fullName>
    </submittedName>
</protein>
<feature type="transmembrane region" description="Helical" evidence="2">
    <location>
        <begin position="125"/>
        <end position="143"/>
    </location>
</feature>
<dbReference type="InterPro" id="IPR027788">
    <property type="entry name" value="Alpha/beta-hydrolase_N_dom"/>
</dbReference>
<dbReference type="ESTHER" id="beuc1-c5c5n9">
    <property type="family name" value="Abhydrolase_9"/>
</dbReference>
<dbReference type="Proteomes" id="UP000007962">
    <property type="component" value="Chromosome"/>
</dbReference>
<accession>C5C5N9</accession>
<dbReference type="KEGG" id="bcv:Bcav_1975"/>
<dbReference type="AlphaFoldDB" id="C5C5N9"/>
<evidence type="ECO:0000313" key="5">
    <source>
        <dbReference type="EMBL" id="ACQ80230.1"/>
    </source>
</evidence>
<feature type="domain" description="Alpha/beta-hydrolase N-terminal" evidence="4">
    <location>
        <begin position="35"/>
        <end position="242"/>
    </location>
</feature>
<dbReference type="OrthoDB" id="4397445at2"/>
<evidence type="ECO:0000259" key="3">
    <source>
        <dbReference type="Pfam" id="PF10081"/>
    </source>
</evidence>
<reference evidence="5 6" key="1">
    <citation type="journal article" date="2009" name="Stand. Genomic Sci.">
        <title>Complete genome sequence of Beutenbergia cavernae type strain (HKI 0122).</title>
        <authorList>
            <person name="Land M."/>
            <person name="Pukall R."/>
            <person name="Abt B."/>
            <person name="Goker M."/>
            <person name="Rohde M."/>
            <person name="Glavina Del Rio T."/>
            <person name="Tice H."/>
            <person name="Copeland A."/>
            <person name="Cheng J.F."/>
            <person name="Lucas S."/>
            <person name="Chen F."/>
            <person name="Nolan M."/>
            <person name="Bruce D."/>
            <person name="Goodwin L."/>
            <person name="Pitluck S."/>
            <person name="Ivanova N."/>
            <person name="Mavromatis K."/>
            <person name="Ovchinnikova G."/>
            <person name="Pati A."/>
            <person name="Chen A."/>
            <person name="Palaniappan K."/>
            <person name="Hauser L."/>
            <person name="Chang Y.J."/>
            <person name="Jefferies C.C."/>
            <person name="Saunders E."/>
            <person name="Brettin T."/>
            <person name="Detter J.C."/>
            <person name="Han C."/>
            <person name="Chain P."/>
            <person name="Bristow J."/>
            <person name="Eisen J.A."/>
            <person name="Markowitz V."/>
            <person name="Hugenholtz P."/>
            <person name="Kyrpides N.C."/>
            <person name="Klenk H.P."/>
            <person name="Lapidus A."/>
        </authorList>
    </citation>
    <scope>NUCLEOTIDE SEQUENCE [LARGE SCALE GENOMIC DNA]</scope>
    <source>
        <strain evidence="6">ATCC BAA-8 / DSM 12333 / NBRC 16432</strain>
    </source>
</reference>